<evidence type="ECO:0000256" key="2">
    <source>
        <dbReference type="ARBA" id="ARBA00023242"/>
    </source>
</evidence>
<dbReference type="PANTHER" id="PTHR21686">
    <property type="entry name" value="DEOXYNUCLEOTIDYLTRANSFERASE TERMINAL-INTERACTING PROTEIN 2"/>
    <property type="match status" value="1"/>
</dbReference>
<dbReference type="Pfam" id="PF08698">
    <property type="entry name" value="Fcf2"/>
    <property type="match status" value="1"/>
</dbReference>
<keyword evidence="2" id="KW-0539">Nucleus</keyword>
<dbReference type="GO" id="GO:0003723">
    <property type="term" value="F:RNA binding"/>
    <property type="evidence" value="ECO:0007669"/>
    <property type="project" value="TreeGrafter"/>
</dbReference>
<comment type="subcellular location">
    <subcellularLocation>
        <location evidence="1">Nucleus</location>
        <location evidence="1">Nucleolus</location>
    </subcellularLocation>
</comment>
<keyword evidence="6" id="KW-1185">Reference proteome</keyword>
<dbReference type="GO" id="GO:0005730">
    <property type="term" value="C:nucleolus"/>
    <property type="evidence" value="ECO:0007669"/>
    <property type="project" value="UniProtKB-SubCell"/>
</dbReference>
<proteinExistence type="predicted"/>
<sequence>MPSITRATSSSTSLRPPLLSPTKDMTIASVSSHSVDQSSSSSSEEGESDSSTDDVDDEKDDDDPLDLQTRRQMKHLLLKARQAAASQSNSKGKGKGKGKGKAVQDGDALANNDEIITFGHEQDDDESSDDDDDEEDDSDQDEPKASTSKTSLIPKSLVAPLKVNRGLNTISNKPVRADNIKPETSMRESAIVNASKSTSGKVIKGDKWGMMPMKSLSKKDIKARHPPTAGPSWFNMPAPAITPQLKREVQAMRLRNALDPKRFYRGDAAKADSKLPEFFQVGHVLNESQRPTNADPVGRVKKRSFVEELVEDEQAKAYTKRKTVEVMRKGMSGRKGKARRRKA</sequence>
<evidence type="ECO:0000256" key="1">
    <source>
        <dbReference type="ARBA" id="ARBA00004604"/>
    </source>
</evidence>
<dbReference type="AlphaFoldDB" id="A0A2X0P8U7"/>
<dbReference type="PANTHER" id="PTHR21686:SF12">
    <property type="entry name" value="DEOXYNUCLEOTIDYLTRANSFERASE TERMINAL-INTERACTING PROTEIN 2"/>
    <property type="match status" value="1"/>
</dbReference>
<dbReference type="InterPro" id="IPR039883">
    <property type="entry name" value="Fcf2/DNTTIP2"/>
</dbReference>
<feature type="compositionally biased region" description="Low complexity" evidence="3">
    <location>
        <begin position="29"/>
        <end position="43"/>
    </location>
</feature>
<evidence type="ECO:0000256" key="3">
    <source>
        <dbReference type="SAM" id="MobiDB-lite"/>
    </source>
</evidence>
<dbReference type="InterPro" id="IPR014810">
    <property type="entry name" value="Fcf2_C"/>
</dbReference>
<evidence type="ECO:0000313" key="6">
    <source>
        <dbReference type="Proteomes" id="UP000249464"/>
    </source>
</evidence>
<feature type="compositionally biased region" description="Low complexity" evidence="3">
    <location>
        <begin position="8"/>
        <end position="22"/>
    </location>
</feature>
<organism evidence="5 6">
    <name type="scientific">Microbotryum silenes-dioicae</name>
    <dbReference type="NCBI Taxonomy" id="796604"/>
    <lineage>
        <taxon>Eukaryota</taxon>
        <taxon>Fungi</taxon>
        <taxon>Dikarya</taxon>
        <taxon>Basidiomycota</taxon>
        <taxon>Pucciniomycotina</taxon>
        <taxon>Microbotryomycetes</taxon>
        <taxon>Microbotryales</taxon>
        <taxon>Microbotryaceae</taxon>
        <taxon>Microbotryum</taxon>
    </lineage>
</organism>
<gene>
    <name evidence="5" type="primary">BQ5605_C009g05585</name>
    <name evidence="5" type="ORF">BQ5605_C009G05585</name>
</gene>
<dbReference type="Proteomes" id="UP000249464">
    <property type="component" value="Unassembled WGS sequence"/>
</dbReference>
<dbReference type="EMBL" id="FQNC01000049">
    <property type="protein sequence ID" value="SGY82660.1"/>
    <property type="molecule type" value="Genomic_DNA"/>
</dbReference>
<dbReference type="STRING" id="796604.A0A2X0P8U7"/>
<feature type="compositionally biased region" description="Acidic residues" evidence="3">
    <location>
        <begin position="44"/>
        <end position="65"/>
    </location>
</feature>
<protein>
    <submittedName>
        <fullName evidence="5">BQ5605_C009g05585 protein</fullName>
    </submittedName>
</protein>
<feature type="compositionally biased region" description="Acidic residues" evidence="3">
    <location>
        <begin position="122"/>
        <end position="140"/>
    </location>
</feature>
<name>A0A2X0P8U7_9BASI</name>
<dbReference type="GO" id="GO:0006396">
    <property type="term" value="P:RNA processing"/>
    <property type="evidence" value="ECO:0007669"/>
    <property type="project" value="TreeGrafter"/>
</dbReference>
<evidence type="ECO:0000313" key="5">
    <source>
        <dbReference type="EMBL" id="SGY82660.1"/>
    </source>
</evidence>
<feature type="region of interest" description="Disordered" evidence="3">
    <location>
        <begin position="1"/>
        <end position="155"/>
    </location>
</feature>
<accession>A0A2X0P8U7</accession>
<feature type="domain" description="Fcf2 pre-rRNA processing C-terminal" evidence="4">
    <location>
        <begin position="227"/>
        <end position="322"/>
    </location>
</feature>
<reference evidence="5 6" key="1">
    <citation type="submission" date="2016-11" db="EMBL/GenBank/DDBJ databases">
        <authorList>
            <person name="Jaros S."/>
            <person name="Januszkiewicz K."/>
            <person name="Wedrychowicz H."/>
        </authorList>
    </citation>
    <scope>NUCLEOTIDE SEQUENCE [LARGE SCALE GENOMIC DNA]</scope>
</reference>
<evidence type="ECO:0000259" key="4">
    <source>
        <dbReference type="Pfam" id="PF08698"/>
    </source>
</evidence>